<evidence type="ECO:0000259" key="1">
    <source>
        <dbReference type="PROSITE" id="PS50112"/>
    </source>
</evidence>
<dbReference type="InterPro" id="IPR000014">
    <property type="entry name" value="PAS"/>
</dbReference>
<dbReference type="AlphaFoldDB" id="A0A1R0Y0A6"/>
<dbReference type="NCBIfam" id="TIGR00229">
    <property type="entry name" value="sensory_box"/>
    <property type="match status" value="1"/>
</dbReference>
<dbReference type="Pfam" id="PF00563">
    <property type="entry name" value="EAL"/>
    <property type="match status" value="1"/>
</dbReference>
<dbReference type="NCBIfam" id="TIGR00254">
    <property type="entry name" value="GGDEF"/>
    <property type="match status" value="1"/>
</dbReference>
<dbReference type="SMART" id="SM00091">
    <property type="entry name" value="PAS"/>
    <property type="match status" value="1"/>
</dbReference>
<dbReference type="CDD" id="cd01949">
    <property type="entry name" value="GGDEF"/>
    <property type="match status" value="1"/>
</dbReference>
<comment type="caution">
    <text evidence="4">The sequence shown here is derived from an EMBL/GenBank/DDBJ whole genome shotgun (WGS) entry which is preliminary data.</text>
</comment>
<evidence type="ECO:0000259" key="2">
    <source>
        <dbReference type="PROSITE" id="PS50883"/>
    </source>
</evidence>
<evidence type="ECO:0000313" key="4">
    <source>
        <dbReference type="EMBL" id="OMD40689.1"/>
    </source>
</evidence>
<dbReference type="PROSITE" id="PS50887">
    <property type="entry name" value="GGDEF"/>
    <property type="match status" value="1"/>
</dbReference>
<dbReference type="InterPro" id="IPR000160">
    <property type="entry name" value="GGDEF_dom"/>
</dbReference>
<reference evidence="4 5" key="1">
    <citation type="submission" date="2016-10" db="EMBL/GenBank/DDBJ databases">
        <title>Paenibacillus species isolates.</title>
        <authorList>
            <person name="Beno S.M."/>
        </authorList>
    </citation>
    <scope>NUCLEOTIDE SEQUENCE [LARGE SCALE GENOMIC DNA]</scope>
    <source>
        <strain evidence="4 5">FSL H7-0710</strain>
    </source>
</reference>
<dbReference type="PANTHER" id="PTHR44757">
    <property type="entry name" value="DIGUANYLATE CYCLASE DGCP"/>
    <property type="match status" value="1"/>
</dbReference>
<dbReference type="CDD" id="cd01948">
    <property type="entry name" value="EAL"/>
    <property type="match status" value="1"/>
</dbReference>
<evidence type="ECO:0000259" key="3">
    <source>
        <dbReference type="PROSITE" id="PS50887"/>
    </source>
</evidence>
<dbReference type="SUPFAM" id="SSF141868">
    <property type="entry name" value="EAL domain-like"/>
    <property type="match status" value="1"/>
</dbReference>
<evidence type="ECO:0008006" key="6">
    <source>
        <dbReference type="Google" id="ProtNLM"/>
    </source>
</evidence>
<gene>
    <name evidence="4" type="ORF">BSK52_12520</name>
</gene>
<dbReference type="InterPro" id="IPR013767">
    <property type="entry name" value="PAS_fold"/>
</dbReference>
<sequence>MDIFNEKLRSQLYGSLFLHNHDAVILMDCEGQFTDANPAMSRLTGYSVEELKQLTLSKFILPEGLSQEQNILDKLIRGERISCKLMICRGKTISNREVDFTVSPLYINNEMIGFQGIVKDVASMRRIECEDTLTGLPNRDSFQAQVKNVIEKAAERNERFGILFIDIDRFQSINETFGHTIGDIFLRMVGKRMSECLGSNGFLARFSGDEFTVLVRRVSDEDEVLSIAKQLMHAFRNPVMVNGFEINVTISIGAGMFPSCGEDKISLMKNTNIALHSAKKMGKNRVQLYEPWMDKDTYSRFVLASEFHRALMMNEFILHYQPRLNILTNTIDCFEALIRWNHPKRGIIYPNEFIPLAEETGFILALGEWVLNEACRQCAVWREQGLIPIRVAVNVSAHQFVQDDFFQQINKNLIKHKLDPQWLEIEITESVLMHSLERNIKVLSKIQDLGVQVSIDDFGTGYSSLNYLKKFKVNTLKIDKSFIQDLPDDIITKMIIQLAHGLGLTVVAEGVEQSEQLEYLGEHGCEQAQGFYIGKPMPPEQCIEFMEERKWIL</sequence>
<dbReference type="SUPFAM" id="SSF55785">
    <property type="entry name" value="PYP-like sensor domain (PAS domain)"/>
    <property type="match status" value="1"/>
</dbReference>
<name>A0A1R0Y0A6_9BACL</name>
<dbReference type="InterPro" id="IPR029787">
    <property type="entry name" value="Nucleotide_cyclase"/>
</dbReference>
<accession>A0A1R0Y0A6</accession>
<dbReference type="PROSITE" id="PS50883">
    <property type="entry name" value="EAL"/>
    <property type="match status" value="1"/>
</dbReference>
<dbReference type="SUPFAM" id="SSF55073">
    <property type="entry name" value="Nucleotide cyclase"/>
    <property type="match status" value="1"/>
</dbReference>
<dbReference type="CDD" id="cd00130">
    <property type="entry name" value="PAS"/>
    <property type="match status" value="1"/>
</dbReference>
<dbReference type="PANTHER" id="PTHR44757:SF2">
    <property type="entry name" value="BIOFILM ARCHITECTURE MAINTENANCE PROTEIN MBAA"/>
    <property type="match status" value="1"/>
</dbReference>
<dbReference type="Gene3D" id="3.30.70.270">
    <property type="match status" value="1"/>
</dbReference>
<dbReference type="Gene3D" id="3.30.450.20">
    <property type="entry name" value="PAS domain"/>
    <property type="match status" value="1"/>
</dbReference>
<dbReference type="Gene3D" id="3.20.20.450">
    <property type="entry name" value="EAL domain"/>
    <property type="match status" value="1"/>
</dbReference>
<dbReference type="Proteomes" id="UP000187439">
    <property type="component" value="Unassembled WGS sequence"/>
</dbReference>
<proteinExistence type="predicted"/>
<dbReference type="Pfam" id="PF00990">
    <property type="entry name" value="GGDEF"/>
    <property type="match status" value="1"/>
</dbReference>
<feature type="domain" description="EAL" evidence="2">
    <location>
        <begin position="300"/>
        <end position="550"/>
    </location>
</feature>
<dbReference type="InterPro" id="IPR001633">
    <property type="entry name" value="EAL_dom"/>
</dbReference>
<dbReference type="InterPro" id="IPR035965">
    <property type="entry name" value="PAS-like_dom_sf"/>
</dbReference>
<dbReference type="SMART" id="SM00052">
    <property type="entry name" value="EAL"/>
    <property type="match status" value="1"/>
</dbReference>
<dbReference type="Pfam" id="PF00989">
    <property type="entry name" value="PAS"/>
    <property type="match status" value="1"/>
</dbReference>
<dbReference type="EMBL" id="MPTC01000009">
    <property type="protein sequence ID" value="OMD40689.1"/>
    <property type="molecule type" value="Genomic_DNA"/>
</dbReference>
<feature type="domain" description="PAS" evidence="1">
    <location>
        <begin position="22"/>
        <end position="79"/>
    </location>
</feature>
<evidence type="ECO:0000313" key="5">
    <source>
        <dbReference type="Proteomes" id="UP000187439"/>
    </source>
</evidence>
<feature type="domain" description="GGDEF" evidence="3">
    <location>
        <begin position="158"/>
        <end position="291"/>
    </location>
</feature>
<protein>
    <recommendedName>
        <fullName evidence="6">Diguanylate cyclase</fullName>
    </recommendedName>
</protein>
<dbReference type="InterPro" id="IPR052155">
    <property type="entry name" value="Biofilm_reg_signaling"/>
</dbReference>
<dbReference type="InterPro" id="IPR043128">
    <property type="entry name" value="Rev_trsase/Diguanyl_cyclase"/>
</dbReference>
<dbReference type="PROSITE" id="PS50112">
    <property type="entry name" value="PAS"/>
    <property type="match status" value="1"/>
</dbReference>
<dbReference type="SMART" id="SM00267">
    <property type="entry name" value="GGDEF"/>
    <property type="match status" value="1"/>
</dbReference>
<dbReference type="GO" id="GO:0006355">
    <property type="term" value="P:regulation of DNA-templated transcription"/>
    <property type="evidence" value="ECO:0007669"/>
    <property type="project" value="InterPro"/>
</dbReference>
<dbReference type="InterPro" id="IPR035919">
    <property type="entry name" value="EAL_sf"/>
</dbReference>
<organism evidence="4 5">
    <name type="scientific">Paenibacillus odorifer</name>
    <dbReference type="NCBI Taxonomy" id="189426"/>
    <lineage>
        <taxon>Bacteria</taxon>
        <taxon>Bacillati</taxon>
        <taxon>Bacillota</taxon>
        <taxon>Bacilli</taxon>
        <taxon>Bacillales</taxon>
        <taxon>Paenibacillaceae</taxon>
        <taxon>Paenibacillus</taxon>
    </lineage>
</organism>